<accession>A0A9D9G3K8</accession>
<evidence type="ECO:0000313" key="1">
    <source>
        <dbReference type="EMBL" id="MBO6971643.1"/>
    </source>
</evidence>
<protein>
    <submittedName>
        <fullName evidence="1">Uncharacterized protein</fullName>
    </submittedName>
</protein>
<evidence type="ECO:0000313" key="2">
    <source>
        <dbReference type="Proteomes" id="UP000668060"/>
    </source>
</evidence>
<dbReference type="EMBL" id="JAEPLN010000001">
    <property type="protein sequence ID" value="MBO6971643.1"/>
    <property type="molecule type" value="Genomic_DNA"/>
</dbReference>
<comment type="caution">
    <text evidence="1">The sequence shown here is derived from an EMBL/GenBank/DDBJ whole genome shotgun (WGS) entry which is preliminary data.</text>
</comment>
<name>A0A9D9G3K8_PROMR</name>
<sequence length="45" mass="5236">MQKKIVKKYAELMHKAQQATGRKEAVGLIHKAAKLKTKFDNYEMM</sequence>
<reference evidence="1" key="1">
    <citation type="journal article" date="2021" name="Front. Mar. Sci.">
        <title>Genomes of Diverse Isolates of Prochlorococcus High-Light-Adapted Clade II in the Western Pacific Ocean.</title>
        <authorList>
            <person name="Yan W."/>
            <person name="Feng X."/>
            <person name="Zhang W."/>
            <person name="Nawaz M.Z."/>
            <person name="Luo T."/>
            <person name="Zhang R."/>
            <person name="Jiao N."/>
        </authorList>
    </citation>
    <scope>NUCLEOTIDE SEQUENCE</scope>
    <source>
        <strain evidence="1">CUG1433</strain>
    </source>
</reference>
<dbReference type="Proteomes" id="UP000668060">
    <property type="component" value="Unassembled WGS sequence"/>
</dbReference>
<organism evidence="1 2">
    <name type="scientific">Prochlorococcus marinus CUG1433</name>
    <dbReference type="NCBI Taxonomy" id="2774506"/>
    <lineage>
        <taxon>Bacteria</taxon>
        <taxon>Bacillati</taxon>
        <taxon>Cyanobacteriota</taxon>
        <taxon>Cyanophyceae</taxon>
        <taxon>Synechococcales</taxon>
        <taxon>Prochlorococcaceae</taxon>
        <taxon>Prochlorococcus</taxon>
    </lineage>
</organism>
<proteinExistence type="predicted"/>
<dbReference type="AlphaFoldDB" id="A0A9D9G3K8"/>
<gene>
    <name evidence="1" type="ORF">JJ842_06925</name>
</gene>